<reference evidence="2 3" key="1">
    <citation type="submission" date="2019-02" db="EMBL/GenBank/DDBJ databases">
        <title>Deep-cultivation of Planctomycetes and their phenomic and genomic characterization uncovers novel biology.</title>
        <authorList>
            <person name="Wiegand S."/>
            <person name="Jogler M."/>
            <person name="Boedeker C."/>
            <person name="Pinto D."/>
            <person name="Vollmers J."/>
            <person name="Rivas-Marin E."/>
            <person name="Kohn T."/>
            <person name="Peeters S.H."/>
            <person name="Heuer A."/>
            <person name="Rast P."/>
            <person name="Oberbeckmann S."/>
            <person name="Bunk B."/>
            <person name="Jeske O."/>
            <person name="Meyerdierks A."/>
            <person name="Storesund J.E."/>
            <person name="Kallscheuer N."/>
            <person name="Luecker S."/>
            <person name="Lage O.M."/>
            <person name="Pohl T."/>
            <person name="Merkel B.J."/>
            <person name="Hornburger P."/>
            <person name="Mueller R.-W."/>
            <person name="Bruemmer F."/>
            <person name="Labrenz M."/>
            <person name="Spormann A.M."/>
            <person name="Op Den Camp H."/>
            <person name="Overmann J."/>
            <person name="Amann R."/>
            <person name="Jetten M.S.M."/>
            <person name="Mascher T."/>
            <person name="Medema M.H."/>
            <person name="Devos D.P."/>
            <person name="Kaster A.-K."/>
            <person name="Ovreas L."/>
            <person name="Rohde M."/>
            <person name="Galperin M.Y."/>
            <person name="Jogler C."/>
        </authorList>
    </citation>
    <scope>NUCLEOTIDE SEQUENCE [LARGE SCALE GENOMIC DNA]</scope>
    <source>
        <strain evidence="2 3">Q31b</strain>
    </source>
</reference>
<accession>A0A5C6DYI5</accession>
<dbReference type="Pfam" id="PF04366">
    <property type="entry name" value="Ysc84"/>
    <property type="match status" value="1"/>
</dbReference>
<comment type="caution">
    <text evidence="2">The sequence shown here is derived from an EMBL/GenBank/DDBJ whole genome shotgun (WGS) entry which is preliminary data.</text>
</comment>
<dbReference type="InterPro" id="IPR007461">
    <property type="entry name" value="Ysc84_actin-binding"/>
</dbReference>
<dbReference type="OrthoDB" id="9782434at2"/>
<evidence type="ECO:0000313" key="2">
    <source>
        <dbReference type="EMBL" id="TWU39939.1"/>
    </source>
</evidence>
<dbReference type="PANTHER" id="PTHR15629">
    <property type="entry name" value="SH3YL1 PROTEIN"/>
    <property type="match status" value="1"/>
</dbReference>
<feature type="domain" description="Ysc84 actin-binding" evidence="1">
    <location>
        <begin position="124"/>
        <end position="239"/>
    </location>
</feature>
<dbReference type="EMBL" id="SJPY01000005">
    <property type="protein sequence ID" value="TWU39939.1"/>
    <property type="molecule type" value="Genomic_DNA"/>
</dbReference>
<dbReference type="InterPro" id="IPR051702">
    <property type="entry name" value="SH3_domain_YSC84-like"/>
</dbReference>
<organism evidence="2 3">
    <name type="scientific">Novipirellula aureliae</name>
    <dbReference type="NCBI Taxonomy" id="2527966"/>
    <lineage>
        <taxon>Bacteria</taxon>
        <taxon>Pseudomonadati</taxon>
        <taxon>Planctomycetota</taxon>
        <taxon>Planctomycetia</taxon>
        <taxon>Pirellulales</taxon>
        <taxon>Pirellulaceae</taxon>
        <taxon>Novipirellula</taxon>
    </lineage>
</organism>
<dbReference type="RefSeq" id="WP_146600596.1">
    <property type="nucleotide sequence ID" value="NZ_SJPY01000005.1"/>
</dbReference>
<name>A0A5C6DYI5_9BACT</name>
<sequence>MSRTFIWFPNRLATGLASLAILIPVALSPESVSAQLNTVIEPNVLSVSVEEQLVQASALVLSETMNRPLNRIPESMLSNASGVAIIPNVMKGSFIVGARYGRGLLFVREADGIWHAPVFITLTGGNIGWQVGVQSSDVVLVFKTPRSVQGVLSGKLTIGGDAAAAAGPVGRQAAIATDGNMQAEIYSYSRSRGLFAGVSIDGSVVQVDPLATAAYYQSPALGQPVVVPPSALNLTSAIATYANSTVAPPTAQQNSGQPVPSYHYELAQANRVSEADVIRNQIIQLAPQLYNQLDDQWKNYLALPGKILAEPQHPDPQEIQSVITRFDTVAANPAYQALASRPDFQSLVGLLKHYHQTLVAQLTAGSKTEIQLPPPPM</sequence>
<keyword evidence="3" id="KW-1185">Reference proteome</keyword>
<gene>
    <name evidence="2" type="ORF">Q31b_32550</name>
</gene>
<evidence type="ECO:0000313" key="3">
    <source>
        <dbReference type="Proteomes" id="UP000315471"/>
    </source>
</evidence>
<protein>
    <recommendedName>
        <fullName evidence="1">Ysc84 actin-binding domain-containing protein</fullName>
    </recommendedName>
</protein>
<proteinExistence type="predicted"/>
<dbReference type="PANTHER" id="PTHR15629:SF2">
    <property type="entry name" value="SH3 DOMAIN-CONTAINING YSC84-LIKE PROTEIN 1"/>
    <property type="match status" value="1"/>
</dbReference>
<dbReference type="GO" id="GO:0035091">
    <property type="term" value="F:phosphatidylinositol binding"/>
    <property type="evidence" value="ECO:0007669"/>
    <property type="project" value="TreeGrafter"/>
</dbReference>
<dbReference type="Proteomes" id="UP000315471">
    <property type="component" value="Unassembled WGS sequence"/>
</dbReference>
<dbReference type="AlphaFoldDB" id="A0A5C6DYI5"/>
<dbReference type="CDD" id="cd11524">
    <property type="entry name" value="SYLF"/>
    <property type="match status" value="1"/>
</dbReference>
<evidence type="ECO:0000259" key="1">
    <source>
        <dbReference type="Pfam" id="PF04366"/>
    </source>
</evidence>